<dbReference type="Proteomes" id="UP000202419">
    <property type="component" value="Segment"/>
</dbReference>
<keyword evidence="1" id="KW-1133">Transmembrane helix</keyword>
<keyword evidence="3" id="KW-1185">Reference proteome</keyword>
<dbReference type="RefSeq" id="YP_001497648.1">
    <property type="nucleotide sequence ID" value="NC_009898.1"/>
</dbReference>
<dbReference type="EMBL" id="DQ491002">
    <property type="protein sequence ID" value="ABT14851.1"/>
    <property type="molecule type" value="Genomic_DNA"/>
</dbReference>
<proteinExistence type="predicted"/>
<gene>
    <name evidence="2" type="primary">b452R</name>
    <name evidence="2" type="ORF">NY2A_b452R</name>
</gene>
<feature type="transmembrane region" description="Helical" evidence="1">
    <location>
        <begin position="44"/>
        <end position="63"/>
    </location>
</feature>
<accession>A7IWX7</accession>
<reference evidence="2 3" key="1">
    <citation type="journal article" date="2007" name="Virology">
        <title>Sequence and annotation of the 369-kb NY-2A and the 345-kb AR158 viruses that infect Chlorella NC64A.</title>
        <authorList>
            <person name="Fitzgerald L.A."/>
            <person name="Graves M.V."/>
            <person name="Li X."/>
            <person name="Feldblyum T."/>
            <person name="Nierman W.C."/>
            <person name="Van Etten J.L."/>
        </authorList>
    </citation>
    <scope>NUCLEOTIDE SEQUENCE [LARGE SCALE GENOMIC DNA]</scope>
    <source>
        <strain evidence="2 3">NY-2A</strain>
    </source>
</reference>
<organism evidence="2 3">
    <name type="scientific">Paramecium bursaria Chlorella virus NY2A</name>
    <name type="common">PBCV-NY2A</name>
    <dbReference type="NCBI Taxonomy" id="46021"/>
    <lineage>
        <taxon>Viruses</taxon>
        <taxon>Varidnaviria</taxon>
        <taxon>Bamfordvirae</taxon>
        <taxon>Nucleocytoviricota</taxon>
        <taxon>Megaviricetes</taxon>
        <taxon>Algavirales</taxon>
        <taxon>Phycodnaviridae</taxon>
        <taxon>Chlorovirus</taxon>
        <taxon>Chlorovirus americanus</taxon>
    </lineage>
</organism>
<dbReference type="KEGG" id="vg:5659399"/>
<evidence type="ECO:0000256" key="1">
    <source>
        <dbReference type="SAM" id="Phobius"/>
    </source>
</evidence>
<evidence type="ECO:0000313" key="2">
    <source>
        <dbReference type="EMBL" id="ABT14851.1"/>
    </source>
</evidence>
<dbReference type="GeneID" id="5659399"/>
<name>A7IWX7_PBCVN</name>
<keyword evidence="1" id="KW-0812">Transmembrane</keyword>
<organismHost>
    <name type="scientific">Chlorella</name>
    <dbReference type="NCBI Taxonomy" id="3071"/>
</organismHost>
<keyword evidence="1" id="KW-0472">Membrane</keyword>
<sequence>MTTRCHLSVVWRLRDWLCRSRCDLLKRYWILSYHRSVKLLRLRLIIDLWLWLWMIMFFTFVRIQENDHEEQDPKYHHDLFRRRKKIVEECLRIFDDIRAHRHQFHLNSFVEQIPHGIQSFFFI</sequence>
<evidence type="ECO:0000313" key="3">
    <source>
        <dbReference type="Proteomes" id="UP000202419"/>
    </source>
</evidence>
<protein>
    <submittedName>
        <fullName evidence="2">Uncharacterized protein b452R</fullName>
    </submittedName>
</protein>